<proteinExistence type="predicted"/>
<dbReference type="Gene3D" id="2.130.10.10">
    <property type="entry name" value="YVTN repeat-like/Quinoprotein amine dehydrogenase"/>
    <property type="match status" value="1"/>
</dbReference>
<accession>A0ABS9SKT5</accession>
<keyword evidence="7" id="KW-1185">Reference proteome</keyword>
<dbReference type="InterPro" id="IPR011110">
    <property type="entry name" value="Reg_prop"/>
</dbReference>
<evidence type="ECO:0000313" key="7">
    <source>
        <dbReference type="Proteomes" id="UP001202248"/>
    </source>
</evidence>
<dbReference type="EC" id="2.7.13.3" evidence="2"/>
<gene>
    <name evidence="6" type="ORF">MKP09_14280</name>
</gene>
<keyword evidence="4" id="KW-1133">Transmembrane helix</keyword>
<dbReference type="InterPro" id="IPR011123">
    <property type="entry name" value="Y_Y_Y"/>
</dbReference>
<reference evidence="6 7" key="1">
    <citation type="submission" date="2022-02" db="EMBL/GenBank/DDBJ databases">
        <authorList>
            <person name="Min J."/>
        </authorList>
    </citation>
    <scope>NUCLEOTIDE SEQUENCE [LARGE SCALE GENOMIC DNA]</scope>
    <source>
        <strain evidence="6 7">GR10-1</strain>
    </source>
</reference>
<name>A0ABS9SKT5_9BACT</name>
<evidence type="ECO:0000256" key="3">
    <source>
        <dbReference type="ARBA" id="ARBA00022553"/>
    </source>
</evidence>
<comment type="caution">
    <text evidence="6">The sequence shown here is derived from an EMBL/GenBank/DDBJ whole genome shotgun (WGS) entry which is preliminary data.</text>
</comment>
<dbReference type="Pfam" id="PF00512">
    <property type="entry name" value="HisKA"/>
    <property type="match status" value="1"/>
</dbReference>
<keyword evidence="3" id="KW-0597">Phosphoprotein</keyword>
<dbReference type="InterPro" id="IPR036097">
    <property type="entry name" value="HisK_dim/P_sf"/>
</dbReference>
<sequence>MVGTENGGLNYFDSYSGTFKKYPFNPHQEKLSYNNIHALYKDKEGNLWVGTFSGGLNVINLNTGKIKRYTSNAGDPTSLSSNSVYTITEDRSGNIWVGTVKGLNIYNKEKDAFTRVTGMDLQNSCIYEVYEDVPGNIWVATYENGIVCRKAGTSDWIKYSTQNSAISSNRVISLHDDGVGNLWLGTDGGGLNKFDIRSQKFTSFMGRTGMASVVFGVLQDKSGRLWLSTNDGILKFSEKPFTILSFANSGNFNNRLYNYNAYYSGSDGRMLMGGINGFSTFYPSQLKLVPDENNLVLTNFKLFNNEVSFNDKESPLSESPGFAKAITLAHNQSVVSFEYAALNYKDPDRIRYAYKMDGFDDNWNMVGTQRNATYTNLPPGSYTFQVKTDVYGNWNESITAINVTVRPPFYRTTLAYIFYIILIGVGIWLLKNYFKRREQSKNAIKLERMKAQKEHEFYQQKIDFFTTMAHEIRTPLSLIMAPLEKLLAIENKSETVQQLNVMEQNTQRLLTLVNQLLDFRRIESDIYTIKKSGLSWFLISTLCIRGFHRSHLKKVSNLICQPR</sequence>
<feature type="transmembrane region" description="Helical" evidence="4">
    <location>
        <begin position="409"/>
        <end position="430"/>
    </location>
</feature>
<dbReference type="PANTHER" id="PTHR43547:SF2">
    <property type="entry name" value="HYBRID SIGNAL TRANSDUCTION HISTIDINE KINASE C"/>
    <property type="match status" value="1"/>
</dbReference>
<evidence type="ECO:0000313" key="6">
    <source>
        <dbReference type="EMBL" id="MCH5598989.1"/>
    </source>
</evidence>
<dbReference type="EMBL" id="JAKWBL010000002">
    <property type="protein sequence ID" value="MCH5598989.1"/>
    <property type="molecule type" value="Genomic_DNA"/>
</dbReference>
<dbReference type="InterPro" id="IPR003661">
    <property type="entry name" value="HisK_dim/P_dom"/>
</dbReference>
<dbReference type="Gene3D" id="2.60.40.10">
    <property type="entry name" value="Immunoglobulins"/>
    <property type="match status" value="1"/>
</dbReference>
<dbReference type="SUPFAM" id="SSF63829">
    <property type="entry name" value="Calcium-dependent phosphotriesterase"/>
    <property type="match status" value="2"/>
</dbReference>
<dbReference type="PANTHER" id="PTHR43547">
    <property type="entry name" value="TWO-COMPONENT HISTIDINE KINASE"/>
    <property type="match status" value="1"/>
</dbReference>
<keyword evidence="4" id="KW-0472">Membrane</keyword>
<dbReference type="RefSeq" id="WP_240830650.1">
    <property type="nucleotide sequence ID" value="NZ_JAKWBL010000002.1"/>
</dbReference>
<dbReference type="InterPro" id="IPR015943">
    <property type="entry name" value="WD40/YVTN_repeat-like_dom_sf"/>
</dbReference>
<dbReference type="InterPro" id="IPR013783">
    <property type="entry name" value="Ig-like_fold"/>
</dbReference>
<evidence type="ECO:0000256" key="1">
    <source>
        <dbReference type="ARBA" id="ARBA00000085"/>
    </source>
</evidence>
<dbReference type="Pfam" id="PF07494">
    <property type="entry name" value="Reg_prop"/>
    <property type="match status" value="2"/>
</dbReference>
<organism evidence="6 7">
    <name type="scientific">Niabella ginsengisoli</name>
    <dbReference type="NCBI Taxonomy" id="522298"/>
    <lineage>
        <taxon>Bacteria</taxon>
        <taxon>Pseudomonadati</taxon>
        <taxon>Bacteroidota</taxon>
        <taxon>Chitinophagia</taxon>
        <taxon>Chitinophagales</taxon>
        <taxon>Chitinophagaceae</taxon>
        <taxon>Niabella</taxon>
    </lineage>
</organism>
<keyword evidence="4" id="KW-0812">Transmembrane</keyword>
<evidence type="ECO:0000256" key="4">
    <source>
        <dbReference type="SAM" id="Phobius"/>
    </source>
</evidence>
<evidence type="ECO:0000259" key="5">
    <source>
        <dbReference type="SMART" id="SM00388"/>
    </source>
</evidence>
<feature type="domain" description="Signal transduction histidine kinase dimerisation/phosphoacceptor" evidence="5">
    <location>
        <begin position="460"/>
        <end position="525"/>
    </location>
</feature>
<dbReference type="Gene3D" id="1.10.287.130">
    <property type="match status" value="1"/>
</dbReference>
<dbReference type="Proteomes" id="UP001202248">
    <property type="component" value="Unassembled WGS sequence"/>
</dbReference>
<dbReference type="Pfam" id="PF07495">
    <property type="entry name" value="Y_Y_Y"/>
    <property type="match status" value="1"/>
</dbReference>
<comment type="catalytic activity">
    <reaction evidence="1">
        <text>ATP + protein L-histidine = ADP + protein N-phospho-L-histidine.</text>
        <dbReference type="EC" id="2.7.13.3"/>
    </reaction>
</comment>
<dbReference type="SUPFAM" id="SSF47384">
    <property type="entry name" value="Homodimeric domain of signal transducing histidine kinase"/>
    <property type="match status" value="1"/>
</dbReference>
<evidence type="ECO:0000256" key="2">
    <source>
        <dbReference type="ARBA" id="ARBA00012438"/>
    </source>
</evidence>
<protein>
    <recommendedName>
        <fullName evidence="2">histidine kinase</fullName>
        <ecNumber evidence="2">2.7.13.3</ecNumber>
    </recommendedName>
</protein>
<dbReference type="SMART" id="SM00388">
    <property type="entry name" value="HisKA"/>
    <property type="match status" value="1"/>
</dbReference>
<dbReference type="CDD" id="cd00082">
    <property type="entry name" value="HisKA"/>
    <property type="match status" value="1"/>
</dbReference>